<dbReference type="CDD" id="cd00882">
    <property type="entry name" value="Ras_like_GTPase"/>
    <property type="match status" value="1"/>
</dbReference>
<dbReference type="EMBL" id="JQGC01000003">
    <property type="protein sequence ID" value="KFL32338.1"/>
    <property type="molecule type" value="Genomic_DNA"/>
</dbReference>
<name>A0A087M635_9HYPH</name>
<dbReference type="RefSeq" id="WP_035080008.1">
    <property type="nucleotide sequence ID" value="NZ_JQGC01000003.1"/>
</dbReference>
<dbReference type="Proteomes" id="UP000028981">
    <property type="component" value="Unassembled WGS sequence"/>
</dbReference>
<organism evidence="2 3">
    <name type="scientific">Devosia riboflavina</name>
    <dbReference type="NCBI Taxonomy" id="46914"/>
    <lineage>
        <taxon>Bacteria</taxon>
        <taxon>Pseudomonadati</taxon>
        <taxon>Pseudomonadota</taxon>
        <taxon>Alphaproteobacteria</taxon>
        <taxon>Hyphomicrobiales</taxon>
        <taxon>Devosiaceae</taxon>
        <taxon>Devosia</taxon>
    </lineage>
</organism>
<proteinExistence type="predicted"/>
<gene>
    <name evidence="2" type="ORF">JP75_05185</name>
</gene>
<evidence type="ECO:0000313" key="2">
    <source>
        <dbReference type="EMBL" id="KFL32338.1"/>
    </source>
</evidence>
<dbReference type="InterPro" id="IPR027417">
    <property type="entry name" value="P-loop_NTPase"/>
</dbReference>
<feature type="region of interest" description="Disordered" evidence="1">
    <location>
        <begin position="315"/>
        <end position="363"/>
    </location>
</feature>
<evidence type="ECO:0000256" key="1">
    <source>
        <dbReference type="SAM" id="MobiDB-lite"/>
    </source>
</evidence>
<comment type="caution">
    <text evidence="2">The sequence shown here is derived from an EMBL/GenBank/DDBJ whole genome shotgun (WGS) entry which is preliminary data.</text>
</comment>
<dbReference type="Gene3D" id="3.40.50.300">
    <property type="entry name" value="P-loop containing nucleotide triphosphate hydrolases"/>
    <property type="match status" value="1"/>
</dbReference>
<dbReference type="SUPFAM" id="SSF52540">
    <property type="entry name" value="P-loop containing nucleoside triphosphate hydrolases"/>
    <property type="match status" value="1"/>
</dbReference>
<sequence>MTEPRINIVAMQDENGMYPPDIASMLSTADPRELELLKKVGRLTIEQSRYEEGMEWLNDLYNLAGSKDDPTVHEGWAGLMYGVSGAGKSTILRHFVKERGGPFETPAGVRRPVIRVSTPANPNLVNIQQAMLIALDCEGLMSTDASDMRLAVQRQLKEQDVRMIVFDEFTHIVEDRSEKFATKTMRGLKEILNESTYRIVMAGTEELISVHRLYGQMQRRSVGDLHVRPFDWEDEDDREEWLGIMDTIQEKMILKVEPELGSDDMARHMHQATAGIMDNIMKLVFRATSFAHRDGAEFVGKGHLAQAFERLRRGDDESVNPFGKPPVRRRKPTAKDDVENEDEKTNLSKRKNKRDDDDSFEKS</sequence>
<evidence type="ECO:0000313" key="3">
    <source>
        <dbReference type="Proteomes" id="UP000028981"/>
    </source>
</evidence>
<reference evidence="2 3" key="1">
    <citation type="submission" date="2014-08" db="EMBL/GenBank/DDBJ databases">
        <authorList>
            <person name="Hassan Y.I."/>
            <person name="Lepp D."/>
            <person name="Zhou T."/>
        </authorList>
    </citation>
    <scope>NUCLEOTIDE SEQUENCE [LARGE SCALE GENOMIC DNA]</scope>
    <source>
        <strain evidence="2 3">IFO13584</strain>
    </source>
</reference>
<dbReference type="Pfam" id="PF05621">
    <property type="entry name" value="TniB"/>
    <property type="match status" value="1"/>
</dbReference>
<feature type="compositionally biased region" description="Basic and acidic residues" evidence="1">
    <location>
        <begin position="353"/>
        <end position="363"/>
    </location>
</feature>
<dbReference type="OrthoDB" id="8248970at2"/>
<dbReference type="AlphaFoldDB" id="A0A087M635"/>
<accession>A0A087M635</accession>
<evidence type="ECO:0008006" key="4">
    <source>
        <dbReference type="Google" id="ProtNLM"/>
    </source>
</evidence>
<dbReference type="STRING" id="46914.JP75_05185"/>
<dbReference type="InterPro" id="IPR008868">
    <property type="entry name" value="TniB"/>
</dbReference>
<protein>
    <recommendedName>
        <fullName evidence="4">AAA+ ATPase domain-containing protein</fullName>
    </recommendedName>
</protein>
<keyword evidence="3" id="KW-1185">Reference proteome</keyword>